<gene>
    <name evidence="2" type="ORF">IM676_02385</name>
</gene>
<dbReference type="InterPro" id="IPR029063">
    <property type="entry name" value="SAM-dependent_MTases_sf"/>
</dbReference>
<protein>
    <submittedName>
        <fullName evidence="2">DUF1156 domain-containing protein</fullName>
    </submittedName>
</protein>
<sequence>MKKKLIEVALPLEAINQESAREKSIRHGHPSTLHLWWSRKPTATCRAVLFASLVDDPSSHPDKFPTDADQAQERQRLFDIIGKIVTVDKKGKAEQVVKGLVSWDSVNNREIIEAAQTEIARCLAWSRNETPPTDPVEVRTYLQNYAPPVYDPFCGGGSIPLEGQRLGLVAHGSDINPVAVLITKALIEIPPKFQNQPPVNPQAQTGLKTAQWYGAQGLAADVRYYGAWMREQAFKTIGHLYPKVSLPQEYGGGEATVIAWLWARTVKCPNPACGAQMPLVNSFKLSTKKGKEVWVEPVIDRSHQPPRVSFAVKTGEGTPREGTVNRRGAMCVCCDSPVTFDHIRQEGKAGRMNAQLMAIVAEGQKQRLYISPNQEQIEVALSAKPEWKPEANLPHNPRDFKTPNYGMRTYGDLFTPRQLVALTTFSDLVTLAREQVKLDAVAGGMTDDHLPLSEGGMGATAYADAVATYLGFGGSRLADRNSSICSWDISRDSTRNTFARQAIPMTWDFVEANPLSDSTGNFGGAVDWISAVIELRNTDTPGLVKQHNAAQKLHLNSPVISTDPPYYDNIGYADLADFFYVWLRRSIGKLYPEICSTLLVPKAQELVATPYRFGGDKQKAKEFFETGLGEAFSRMRETAHPEYPVTIYYAFKQSETETSKNNETVTASTGWETMLEGLIQAGFTIVGTWPMRTELSNRSVGIGTNALASSIVLVCRPRPETAPSATRRQFLQQLKRELPEAVEKLQQGNIAPVDLAQASIGPGMGVFSRYTKVLEADGSAIGVRTALQFINQMLDEYLTEQEGEFDLETRWALIWFEQHQFNEGLYGEAETLSKAKNITVQGLVNGGIVSAEGGKVRLLRREELPQSSNPTKSHWLITQNLIHTLDKKGETGAATVLFESKVVWEILKDLTYRLYNICDKKAWIQEATAYNSLVVSWSEICRLAAHKEPDTLQGELF</sequence>
<feature type="domain" description="DUF1156" evidence="1">
    <location>
        <begin position="9"/>
        <end position="80"/>
    </location>
</feature>
<keyword evidence="3" id="KW-1185">Reference proteome</keyword>
<dbReference type="AlphaFoldDB" id="A0A7S6RE13"/>
<name>A0A7S6RE13_9CYAN</name>
<dbReference type="Gene3D" id="3.40.50.150">
    <property type="entry name" value="Vaccinia Virus protein VP39"/>
    <property type="match status" value="1"/>
</dbReference>
<dbReference type="REBASE" id="454283">
    <property type="entry name" value="M.Ael3563ORF2385P"/>
</dbReference>
<accession>A0A7S6RE13</accession>
<dbReference type="SUPFAM" id="SSF53335">
    <property type="entry name" value="S-adenosyl-L-methionine-dependent methyltransferases"/>
    <property type="match status" value="1"/>
</dbReference>
<dbReference type="InterPro" id="IPR009537">
    <property type="entry name" value="DUF1156"/>
</dbReference>
<dbReference type="RefSeq" id="WP_225880435.1">
    <property type="nucleotide sequence ID" value="NZ_CP063311.1"/>
</dbReference>
<organism evidence="2 3">
    <name type="scientific">Anabaenopsis elenkinii CCIBt3563</name>
    <dbReference type="NCBI Taxonomy" id="2779889"/>
    <lineage>
        <taxon>Bacteria</taxon>
        <taxon>Bacillati</taxon>
        <taxon>Cyanobacteriota</taxon>
        <taxon>Cyanophyceae</taxon>
        <taxon>Nostocales</taxon>
        <taxon>Nodulariaceae</taxon>
        <taxon>Anabaenopsis</taxon>
    </lineage>
</organism>
<dbReference type="EMBL" id="CP063311">
    <property type="protein sequence ID" value="QOV23212.1"/>
    <property type="molecule type" value="Genomic_DNA"/>
</dbReference>
<evidence type="ECO:0000313" key="3">
    <source>
        <dbReference type="Proteomes" id="UP000593846"/>
    </source>
</evidence>
<dbReference type="Pfam" id="PF06634">
    <property type="entry name" value="DUF1156"/>
    <property type="match status" value="1"/>
</dbReference>
<dbReference type="Proteomes" id="UP000593846">
    <property type="component" value="Chromosome"/>
</dbReference>
<proteinExistence type="predicted"/>
<reference evidence="3" key="1">
    <citation type="submission" date="2020-10" db="EMBL/GenBank/DDBJ databases">
        <title>Genome-based taxonomic classification of the species Anabaenopsis elenkinii.</title>
        <authorList>
            <person name="Delbaje E."/>
            <person name="Andreote A.P.D."/>
            <person name="Pellegrinetti T.A."/>
            <person name="Cruz R.B."/>
            <person name="Branco L.H.Z."/>
            <person name="Fiore M.F."/>
        </authorList>
    </citation>
    <scope>NUCLEOTIDE SEQUENCE [LARGE SCALE GENOMIC DNA]</scope>
    <source>
        <strain evidence="3">CCIBt3563</strain>
    </source>
</reference>
<evidence type="ECO:0000313" key="2">
    <source>
        <dbReference type="EMBL" id="QOV23212.1"/>
    </source>
</evidence>
<dbReference type="KEGG" id="aee:IM676_02385"/>
<evidence type="ECO:0000259" key="1">
    <source>
        <dbReference type="Pfam" id="PF06634"/>
    </source>
</evidence>